<dbReference type="STRING" id="578459.A0A194S428"/>
<evidence type="ECO:0000256" key="4">
    <source>
        <dbReference type="ARBA" id="ARBA00022884"/>
    </source>
</evidence>
<feature type="domain" description="DRBM" evidence="6">
    <location>
        <begin position="194"/>
        <end position="266"/>
    </location>
</feature>
<dbReference type="Gene3D" id="3.30.160.20">
    <property type="match status" value="1"/>
</dbReference>
<dbReference type="OMA" id="WARAYGM"/>
<evidence type="ECO:0008006" key="10">
    <source>
        <dbReference type="Google" id="ProtNLM"/>
    </source>
</evidence>
<dbReference type="AlphaFoldDB" id="A0A194S428"/>
<dbReference type="PROSITE" id="PS50137">
    <property type="entry name" value="DS_RBD"/>
    <property type="match status" value="1"/>
</dbReference>
<dbReference type="GO" id="GO:0003725">
    <property type="term" value="F:double-stranded RNA binding"/>
    <property type="evidence" value="ECO:0007669"/>
    <property type="project" value="TreeGrafter"/>
</dbReference>
<name>A0A194S428_RHOGW</name>
<dbReference type="OrthoDB" id="2392202at2759"/>
<dbReference type="InterPro" id="IPR000999">
    <property type="entry name" value="RNase_III_dom"/>
</dbReference>
<keyword evidence="9" id="KW-1185">Reference proteome</keyword>
<evidence type="ECO:0000256" key="3">
    <source>
        <dbReference type="ARBA" id="ARBA00022801"/>
    </source>
</evidence>
<proteinExistence type="predicted"/>
<dbReference type="SUPFAM" id="SSF69065">
    <property type="entry name" value="RNase III domain-like"/>
    <property type="match status" value="1"/>
</dbReference>
<keyword evidence="3" id="KW-0378">Hydrolase</keyword>
<gene>
    <name evidence="8" type="ORF">RHOBADRAFT_54025</name>
</gene>
<dbReference type="EMBL" id="KQ474080">
    <property type="protein sequence ID" value="KPV74171.1"/>
    <property type="molecule type" value="Genomic_DNA"/>
</dbReference>
<dbReference type="Pfam" id="PF14622">
    <property type="entry name" value="Ribonucleas_3_3"/>
    <property type="match status" value="1"/>
</dbReference>
<reference evidence="8 9" key="1">
    <citation type="journal article" date="2015" name="Front. Microbiol.">
        <title>Genome sequence of the plant growth promoting endophytic yeast Rhodotorula graminis WP1.</title>
        <authorList>
            <person name="Firrincieli A."/>
            <person name="Otillar R."/>
            <person name="Salamov A."/>
            <person name="Schmutz J."/>
            <person name="Khan Z."/>
            <person name="Redman R.S."/>
            <person name="Fleck N.D."/>
            <person name="Lindquist E."/>
            <person name="Grigoriev I.V."/>
            <person name="Doty S.L."/>
        </authorList>
    </citation>
    <scope>NUCLEOTIDE SEQUENCE [LARGE SCALE GENOMIC DNA]</scope>
    <source>
        <strain evidence="8 9">WP1</strain>
    </source>
</reference>
<sequence length="268" mass="28775">MSNAGHPEARAALAAALPSLAAGLPPAPVVADPTYLTHSSAHGATHWKFEAPVEHPVQDYERLEHVGDALLGAEVTLMVHEAYPQLVVGVRSLVKSSLVENELLALLSSAYGLPDQIRTAWAQSFSLRANPSVRACVFEAYLAAVYEEHGHAVMSAFVREVFKPLLPVAVEAMREVYVPPSAPVAVPYGGLVRNPVSALYEWTQRGARRSLSWGAPEGIGPPHCRTWSIQLCVKDGGESVYHEGVADTVKAAKHLAAMLACAEMDILF</sequence>
<keyword evidence="1" id="KW-0540">Nuclease</keyword>
<evidence type="ECO:0000256" key="1">
    <source>
        <dbReference type="ARBA" id="ARBA00022722"/>
    </source>
</evidence>
<dbReference type="GO" id="GO:0010468">
    <property type="term" value="P:regulation of gene expression"/>
    <property type="evidence" value="ECO:0007669"/>
    <property type="project" value="TreeGrafter"/>
</dbReference>
<evidence type="ECO:0000256" key="2">
    <source>
        <dbReference type="ARBA" id="ARBA00022759"/>
    </source>
</evidence>
<dbReference type="CDD" id="cd00593">
    <property type="entry name" value="RIBOc"/>
    <property type="match status" value="1"/>
</dbReference>
<protein>
    <recommendedName>
        <fullName evidence="10">RNase III domain-containing protein</fullName>
    </recommendedName>
</protein>
<evidence type="ECO:0000259" key="6">
    <source>
        <dbReference type="PROSITE" id="PS50137"/>
    </source>
</evidence>
<dbReference type="GO" id="GO:0004525">
    <property type="term" value="F:ribonuclease III activity"/>
    <property type="evidence" value="ECO:0007669"/>
    <property type="project" value="InterPro"/>
</dbReference>
<dbReference type="Proteomes" id="UP000053890">
    <property type="component" value="Unassembled WGS sequence"/>
</dbReference>
<dbReference type="PANTHER" id="PTHR11207:SF0">
    <property type="entry name" value="RIBONUCLEASE 3"/>
    <property type="match status" value="1"/>
</dbReference>
<dbReference type="Pfam" id="PF00035">
    <property type="entry name" value="dsrm"/>
    <property type="match status" value="1"/>
</dbReference>
<dbReference type="SUPFAM" id="SSF54768">
    <property type="entry name" value="dsRNA-binding domain-like"/>
    <property type="match status" value="1"/>
</dbReference>
<dbReference type="InterPro" id="IPR014720">
    <property type="entry name" value="dsRBD_dom"/>
</dbReference>
<evidence type="ECO:0000313" key="9">
    <source>
        <dbReference type="Proteomes" id="UP000053890"/>
    </source>
</evidence>
<keyword evidence="2" id="KW-0255">Endonuclease</keyword>
<evidence type="ECO:0000256" key="5">
    <source>
        <dbReference type="PROSITE-ProRule" id="PRU00266"/>
    </source>
</evidence>
<dbReference type="PROSITE" id="PS50142">
    <property type="entry name" value="RNASE_3_2"/>
    <property type="match status" value="1"/>
</dbReference>
<dbReference type="SMART" id="SM00535">
    <property type="entry name" value="RIBOc"/>
    <property type="match status" value="1"/>
</dbReference>
<keyword evidence="4 5" id="KW-0694">RNA-binding</keyword>
<dbReference type="SMART" id="SM00358">
    <property type="entry name" value="DSRM"/>
    <property type="match status" value="1"/>
</dbReference>
<dbReference type="RefSeq" id="XP_018270220.1">
    <property type="nucleotide sequence ID" value="XM_018417119.1"/>
</dbReference>
<evidence type="ECO:0000259" key="7">
    <source>
        <dbReference type="PROSITE" id="PS50142"/>
    </source>
</evidence>
<organism evidence="8 9">
    <name type="scientific">Rhodotorula graminis (strain WP1)</name>
    <dbReference type="NCBI Taxonomy" id="578459"/>
    <lineage>
        <taxon>Eukaryota</taxon>
        <taxon>Fungi</taxon>
        <taxon>Dikarya</taxon>
        <taxon>Basidiomycota</taxon>
        <taxon>Pucciniomycotina</taxon>
        <taxon>Microbotryomycetes</taxon>
        <taxon>Sporidiobolales</taxon>
        <taxon>Sporidiobolaceae</taxon>
        <taxon>Rhodotorula</taxon>
    </lineage>
</organism>
<dbReference type="InterPro" id="IPR036389">
    <property type="entry name" value="RNase_III_sf"/>
</dbReference>
<dbReference type="Gene3D" id="1.10.1520.10">
    <property type="entry name" value="Ribonuclease III domain"/>
    <property type="match status" value="1"/>
</dbReference>
<accession>A0A194S428</accession>
<dbReference type="PANTHER" id="PTHR11207">
    <property type="entry name" value="RIBONUCLEASE III"/>
    <property type="match status" value="1"/>
</dbReference>
<feature type="domain" description="RNase III" evidence="7">
    <location>
        <begin position="36"/>
        <end position="150"/>
    </location>
</feature>
<evidence type="ECO:0000313" key="8">
    <source>
        <dbReference type="EMBL" id="KPV74171.1"/>
    </source>
</evidence>
<dbReference type="GO" id="GO:0006396">
    <property type="term" value="P:RNA processing"/>
    <property type="evidence" value="ECO:0007669"/>
    <property type="project" value="InterPro"/>
</dbReference>
<dbReference type="GeneID" id="28977567"/>